<dbReference type="InterPro" id="IPR002575">
    <property type="entry name" value="Aminoglycoside_PTrfase"/>
</dbReference>
<dbReference type="CDD" id="cd05155">
    <property type="entry name" value="APH_ChoK_like_1"/>
    <property type="match status" value="1"/>
</dbReference>
<name>A0A562NYW4_9HYPH</name>
<dbReference type="Proteomes" id="UP000317122">
    <property type="component" value="Unassembled WGS sequence"/>
</dbReference>
<reference evidence="2 3" key="1">
    <citation type="journal article" date="2015" name="Stand. Genomic Sci.">
        <title>Genomic Encyclopedia of Bacterial and Archaeal Type Strains, Phase III: the genomes of soil and plant-associated and newly described type strains.</title>
        <authorList>
            <person name="Whitman W.B."/>
            <person name="Woyke T."/>
            <person name="Klenk H.P."/>
            <person name="Zhou Y."/>
            <person name="Lilburn T.G."/>
            <person name="Beck B.J."/>
            <person name="De Vos P."/>
            <person name="Vandamme P."/>
            <person name="Eisen J.A."/>
            <person name="Garrity G."/>
            <person name="Hugenholtz P."/>
            <person name="Kyrpides N.C."/>
        </authorList>
    </citation>
    <scope>NUCLEOTIDE SEQUENCE [LARGE SCALE GENOMIC DNA]</scope>
    <source>
        <strain evidence="2 3">CGMCC 1.2546</strain>
    </source>
</reference>
<gene>
    <name evidence="2" type="ORF">IQ26_02637</name>
</gene>
<keyword evidence="2" id="KW-0808">Transferase</keyword>
<keyword evidence="2" id="KW-0418">Kinase</keyword>
<organism evidence="2 3">
    <name type="scientific">Mesorhizobium tianshanense</name>
    <dbReference type="NCBI Taxonomy" id="39844"/>
    <lineage>
        <taxon>Bacteria</taxon>
        <taxon>Pseudomonadati</taxon>
        <taxon>Pseudomonadota</taxon>
        <taxon>Alphaproteobacteria</taxon>
        <taxon>Hyphomicrobiales</taxon>
        <taxon>Phyllobacteriaceae</taxon>
        <taxon>Mesorhizobium</taxon>
    </lineage>
</organism>
<dbReference type="Gene3D" id="3.90.1200.10">
    <property type="match status" value="1"/>
</dbReference>
<dbReference type="SUPFAM" id="SSF56112">
    <property type="entry name" value="Protein kinase-like (PK-like)"/>
    <property type="match status" value="1"/>
</dbReference>
<sequence length="227" mass="24806">MLVRLPSAAAYSLQVEKEQRWLPRLAPLLPLPVPVPLAMGNPADNYPWHWSVYRWIEGETATRERIASLPQFAASLARFLVALQRIDPAGGPVPGQHNFFRGGPLSVYDGETRQAIAALDGRIDTSAASAVWEAALAATWHGAPVWFHGDVSWGNLLVRQGRLSAVIDFGTSGAGLPADEGMWARGRGWTLWKALITLAGHIDVNPVEVEKSRRVIDEVLADHQRAA</sequence>
<dbReference type="PANTHER" id="PTHR21310:SF42">
    <property type="entry name" value="BIFUNCTIONAL AAC_APH"/>
    <property type="match status" value="1"/>
</dbReference>
<accession>A0A562NYW4</accession>
<dbReference type="InterPro" id="IPR051678">
    <property type="entry name" value="AGP_Transferase"/>
</dbReference>
<dbReference type="Pfam" id="PF01636">
    <property type="entry name" value="APH"/>
    <property type="match status" value="1"/>
</dbReference>
<dbReference type="GO" id="GO:0016301">
    <property type="term" value="F:kinase activity"/>
    <property type="evidence" value="ECO:0007669"/>
    <property type="project" value="UniProtKB-KW"/>
</dbReference>
<feature type="domain" description="Aminoglycoside phosphotransferase" evidence="1">
    <location>
        <begin position="2"/>
        <end position="180"/>
    </location>
</feature>
<protein>
    <submittedName>
        <fullName evidence="2">Aminoglycoside phosphotransferase (APT) family kinase protein</fullName>
    </submittedName>
</protein>
<dbReference type="InterPro" id="IPR011009">
    <property type="entry name" value="Kinase-like_dom_sf"/>
</dbReference>
<dbReference type="AlphaFoldDB" id="A0A562NYW4"/>
<dbReference type="PANTHER" id="PTHR21310">
    <property type="entry name" value="AMINOGLYCOSIDE PHOSPHOTRANSFERASE-RELATED-RELATED"/>
    <property type="match status" value="1"/>
</dbReference>
<dbReference type="EMBL" id="VLKT01000014">
    <property type="protein sequence ID" value="TWI37355.1"/>
    <property type="molecule type" value="Genomic_DNA"/>
</dbReference>
<evidence type="ECO:0000313" key="3">
    <source>
        <dbReference type="Proteomes" id="UP000317122"/>
    </source>
</evidence>
<dbReference type="Gene3D" id="3.30.200.20">
    <property type="entry name" value="Phosphorylase Kinase, domain 1"/>
    <property type="match status" value="1"/>
</dbReference>
<keyword evidence="3" id="KW-1185">Reference proteome</keyword>
<proteinExistence type="predicted"/>
<comment type="caution">
    <text evidence="2">The sequence shown here is derived from an EMBL/GenBank/DDBJ whole genome shotgun (WGS) entry which is preliminary data.</text>
</comment>
<evidence type="ECO:0000313" key="2">
    <source>
        <dbReference type="EMBL" id="TWI37355.1"/>
    </source>
</evidence>
<evidence type="ECO:0000259" key="1">
    <source>
        <dbReference type="Pfam" id="PF01636"/>
    </source>
</evidence>